<dbReference type="HAMAP" id="MF_00621">
    <property type="entry name" value="HTH_type_CodY"/>
    <property type="match status" value="1"/>
</dbReference>
<sequence length="277" mass="30672">METPKELIENRPKIMNQSAMQDLLEKTRVVSRVLQARKDHAMPDYPKLSRLMSDLSAANVYVIDKEGKILGYAWISEYDCPIMSDILIKGSMPAQYAEKVNQFHESVLNHTDHGLCAYADQPCAYSNKHVLIVPINGAGERLGTLILARFGCPFDTRDLVLAEYLSTVVGLEILNDRGKSIEERGRERLVVQMAMRALSYSEVESVRHIIEDLGGPEGVVIASKVADRVGVTRSVIVNALRKLGSASIIESRSLGMKGTYIKVLSPLFLEELGIAAK</sequence>
<dbReference type="GO" id="GO:0003677">
    <property type="term" value="F:DNA binding"/>
    <property type="evidence" value="ECO:0007669"/>
    <property type="project" value="UniProtKB-UniRule"/>
</dbReference>
<feature type="DNA-binding region" description="H-T-H motif" evidence="7">
    <location>
        <begin position="222"/>
        <end position="241"/>
    </location>
</feature>
<dbReference type="PIRSF" id="PIRSF011572">
    <property type="entry name" value="GTP_sensing_CodY"/>
    <property type="match status" value="1"/>
</dbReference>
<dbReference type="GO" id="GO:0005737">
    <property type="term" value="C:cytoplasm"/>
    <property type="evidence" value="ECO:0007669"/>
    <property type="project" value="UniProtKB-SubCell"/>
</dbReference>
<evidence type="ECO:0000259" key="9">
    <source>
        <dbReference type="Pfam" id="PF08222"/>
    </source>
</evidence>
<organism evidence="10 11">
    <name type="scientific">Synergistes jonesii</name>
    <dbReference type="NCBI Taxonomy" id="2754"/>
    <lineage>
        <taxon>Bacteria</taxon>
        <taxon>Thermotogati</taxon>
        <taxon>Synergistota</taxon>
        <taxon>Synergistia</taxon>
        <taxon>Synergistales</taxon>
        <taxon>Synergistaceae</taxon>
        <taxon>Synergistes</taxon>
    </lineage>
</organism>
<dbReference type="InterPro" id="IPR036388">
    <property type="entry name" value="WH-like_DNA-bd_sf"/>
</dbReference>
<evidence type="ECO:0000256" key="4">
    <source>
        <dbReference type="ARBA" id="ARBA00023125"/>
    </source>
</evidence>
<evidence type="ECO:0000256" key="2">
    <source>
        <dbReference type="ARBA" id="ARBA00022491"/>
    </source>
</evidence>
<evidence type="ECO:0000256" key="3">
    <source>
        <dbReference type="ARBA" id="ARBA00023015"/>
    </source>
</evidence>
<evidence type="ECO:0000256" key="5">
    <source>
        <dbReference type="ARBA" id="ARBA00023163"/>
    </source>
</evidence>
<evidence type="ECO:0000313" key="11">
    <source>
        <dbReference type="Proteomes" id="UP000027665"/>
    </source>
</evidence>
<dbReference type="InterPro" id="IPR036390">
    <property type="entry name" value="WH_DNA-bd_sf"/>
</dbReference>
<dbReference type="EMBL" id="JMKI01000026">
    <property type="protein sequence ID" value="KEJ92559.1"/>
    <property type="molecule type" value="Genomic_DNA"/>
</dbReference>
<feature type="domain" description="Global transcriptional regulator CodY N-terminal" evidence="8">
    <location>
        <begin position="23"/>
        <end position="196"/>
    </location>
</feature>
<evidence type="ECO:0000256" key="1">
    <source>
        <dbReference type="ARBA" id="ARBA00022490"/>
    </source>
</evidence>
<keyword evidence="5 7" id="KW-0804">Transcription</keyword>
<keyword evidence="3 7" id="KW-0805">Transcription regulation</keyword>
<reference evidence="10 11" key="1">
    <citation type="submission" date="2014-04" db="EMBL/GenBank/DDBJ databases">
        <title>Draft Genome Sequence of Synergistes jonesii.</title>
        <authorList>
            <person name="Coil D.A."/>
            <person name="Eisen J.A."/>
            <person name="Holland-Moritz H.E."/>
        </authorList>
    </citation>
    <scope>NUCLEOTIDE SEQUENCE [LARGE SCALE GENOMIC DNA]</scope>
    <source>
        <strain evidence="10 11">78-1</strain>
    </source>
</reference>
<comment type="caution">
    <text evidence="10">The sequence shown here is derived from an EMBL/GenBank/DDBJ whole genome shotgun (WGS) entry which is preliminary data.</text>
</comment>
<dbReference type="InterPro" id="IPR010312">
    <property type="entry name" value="Transc_reg_CodY_N"/>
</dbReference>
<evidence type="ECO:0000313" key="10">
    <source>
        <dbReference type="EMBL" id="KEJ92559.1"/>
    </source>
</evidence>
<dbReference type="eggNOG" id="COG4465">
    <property type="taxonomic scope" value="Bacteria"/>
</dbReference>
<accession>A0A073IS35</accession>
<keyword evidence="2 7" id="KW-0678">Repressor</keyword>
<keyword evidence="1 7" id="KW-0963">Cytoplasm</keyword>
<evidence type="ECO:0000256" key="6">
    <source>
        <dbReference type="ARBA" id="ARBA00034538"/>
    </source>
</evidence>
<gene>
    <name evidence="7" type="primary">codY</name>
    <name evidence="10" type="ORF">EH55_03625</name>
</gene>
<dbReference type="STRING" id="2754.EH55_03625"/>
<feature type="region of interest" description="GAF domain" evidence="7">
    <location>
        <begin position="1"/>
        <end position="174"/>
    </location>
</feature>
<dbReference type="Pfam" id="PF06018">
    <property type="entry name" value="CodY"/>
    <property type="match status" value="1"/>
</dbReference>
<dbReference type="PANTHER" id="PTHR40062">
    <property type="entry name" value="GTP-SENSING TRANSCRIPTIONAL PLEIOTROPIC REPRESSOR CODY"/>
    <property type="match status" value="1"/>
</dbReference>
<comment type="function">
    <text evidence="7">DNA-binding global transcriptional regulator which is involved in the adaptive response to starvation and acts by directly or indirectly controlling the expression of numerous genes in response to nutrient availability. During rapid exponential growth, CodY is highly active and represses genes whose products allow adaptation to nutrient depletion.</text>
</comment>
<dbReference type="SUPFAM" id="SSF46785">
    <property type="entry name" value="Winged helix' DNA-binding domain"/>
    <property type="match status" value="1"/>
</dbReference>
<evidence type="ECO:0000256" key="7">
    <source>
        <dbReference type="HAMAP-Rule" id="MF_00621"/>
    </source>
</evidence>
<dbReference type="PATRIC" id="fig|2754.22.peg.870"/>
<name>A0A073IS35_9BACT</name>
<dbReference type="GO" id="GO:0003700">
    <property type="term" value="F:DNA-binding transcription factor activity"/>
    <property type="evidence" value="ECO:0007669"/>
    <property type="project" value="InterPro"/>
</dbReference>
<dbReference type="InterPro" id="IPR013198">
    <property type="entry name" value="GTP_trans_reg_CodY_C"/>
</dbReference>
<comment type="similarity">
    <text evidence="7">Belongs to the CodY family.</text>
</comment>
<keyword evidence="11" id="KW-1185">Reference proteome</keyword>
<dbReference type="InterPro" id="IPR014154">
    <property type="entry name" value="CodY"/>
</dbReference>
<dbReference type="Gene3D" id="3.30.450.40">
    <property type="match status" value="1"/>
</dbReference>
<dbReference type="Pfam" id="PF08222">
    <property type="entry name" value="HTH_CodY"/>
    <property type="match status" value="1"/>
</dbReference>
<dbReference type="Proteomes" id="UP000027665">
    <property type="component" value="Unassembled WGS sequence"/>
</dbReference>
<evidence type="ECO:0000259" key="8">
    <source>
        <dbReference type="Pfam" id="PF06018"/>
    </source>
</evidence>
<dbReference type="GO" id="GO:0005525">
    <property type="term" value="F:GTP binding"/>
    <property type="evidence" value="ECO:0007669"/>
    <property type="project" value="InterPro"/>
</dbReference>
<proteinExistence type="inferred from homology"/>
<dbReference type="InterPro" id="IPR029016">
    <property type="entry name" value="GAF-like_dom_sf"/>
</dbReference>
<dbReference type="RefSeq" id="WP_037975700.1">
    <property type="nucleotide sequence ID" value="NZ_JMKI01000026.1"/>
</dbReference>
<protein>
    <recommendedName>
        <fullName evidence="6 7">Global transcriptional regulator CodY</fullName>
    </recommendedName>
</protein>
<dbReference type="PANTHER" id="PTHR40062:SF1">
    <property type="entry name" value="GLOBAL TRANSCRIPTIONAL REGULATOR CODY"/>
    <property type="match status" value="1"/>
</dbReference>
<dbReference type="SUPFAM" id="SSF55781">
    <property type="entry name" value="GAF domain-like"/>
    <property type="match status" value="1"/>
</dbReference>
<comment type="subcellular location">
    <subcellularLocation>
        <location evidence="7">Cytoplasm</location>
    </subcellularLocation>
</comment>
<dbReference type="AlphaFoldDB" id="A0A073IS35"/>
<keyword evidence="4 7" id="KW-0238">DNA-binding</keyword>
<dbReference type="Gene3D" id="1.10.10.10">
    <property type="entry name" value="Winged helix-like DNA-binding domain superfamily/Winged helix DNA-binding domain"/>
    <property type="match status" value="1"/>
</dbReference>
<feature type="domain" description="Global transcriptional regulator CodY C-terminal" evidence="9">
    <location>
        <begin position="217"/>
        <end position="272"/>
    </location>
</feature>
<dbReference type="NCBIfam" id="TIGR02787">
    <property type="entry name" value="codY_Gpos"/>
    <property type="match status" value="1"/>
</dbReference>
<dbReference type="OrthoDB" id="2056at2"/>
<dbReference type="NCBIfam" id="NF003170">
    <property type="entry name" value="PRK04158.1"/>
    <property type="match status" value="1"/>
</dbReference>
<dbReference type="GeneID" id="90983434"/>
<dbReference type="GO" id="GO:0045892">
    <property type="term" value="P:negative regulation of DNA-templated transcription"/>
    <property type="evidence" value="ECO:0007669"/>
    <property type="project" value="UniProtKB-UniRule"/>
</dbReference>